<reference evidence="1 2" key="1">
    <citation type="journal article" date="2016" name="Nat. Commun.">
        <title>Thousands of microbial genomes shed light on interconnected biogeochemical processes in an aquifer system.</title>
        <authorList>
            <person name="Anantharaman K."/>
            <person name="Brown C.T."/>
            <person name="Hug L.A."/>
            <person name="Sharon I."/>
            <person name="Castelle C.J."/>
            <person name="Probst A.J."/>
            <person name="Thomas B.C."/>
            <person name="Singh A."/>
            <person name="Wilkins M.J."/>
            <person name="Karaoz U."/>
            <person name="Brodie E.L."/>
            <person name="Williams K.H."/>
            <person name="Hubbard S.S."/>
            <person name="Banfield J.F."/>
        </authorList>
    </citation>
    <scope>NUCLEOTIDE SEQUENCE [LARGE SCALE GENOMIC DNA]</scope>
</reference>
<proteinExistence type="predicted"/>
<dbReference type="AlphaFoldDB" id="A0A1G2F154"/>
<sequence length="153" mass="17956">MSSILSILRNAYILLVNYKDMETMVKEGCYGFVDHHITSHNFPTDQKNTTGKVVLTLISFDREMSTKEVFEEFNKKGLRPAKPHELLEFLVSREKLPEAQDNSIIVALGFVWQDEYDRPYVLFYYHFCSMRHLYLRKAEGPWNMNYLFAAVCA</sequence>
<accession>A0A1G2F154</accession>
<organism evidence="1 2">
    <name type="scientific">Candidatus Niyogibacteria bacterium RIFCSPLOWO2_12_FULL_41_13</name>
    <dbReference type="NCBI Taxonomy" id="1801726"/>
    <lineage>
        <taxon>Bacteria</taxon>
        <taxon>Candidatus Niyogiibacteriota</taxon>
    </lineage>
</organism>
<comment type="caution">
    <text evidence="1">The sequence shown here is derived from an EMBL/GenBank/DDBJ whole genome shotgun (WGS) entry which is preliminary data.</text>
</comment>
<name>A0A1G2F154_9BACT</name>
<protein>
    <submittedName>
        <fullName evidence="1">Uncharacterized protein</fullName>
    </submittedName>
</protein>
<dbReference type="Proteomes" id="UP000176787">
    <property type="component" value="Unassembled WGS sequence"/>
</dbReference>
<dbReference type="EMBL" id="MHMS01000021">
    <property type="protein sequence ID" value="OGZ31804.1"/>
    <property type="molecule type" value="Genomic_DNA"/>
</dbReference>
<evidence type="ECO:0000313" key="2">
    <source>
        <dbReference type="Proteomes" id="UP000176787"/>
    </source>
</evidence>
<gene>
    <name evidence="1" type="ORF">A3H02_01995</name>
</gene>
<evidence type="ECO:0000313" key="1">
    <source>
        <dbReference type="EMBL" id="OGZ31804.1"/>
    </source>
</evidence>